<evidence type="ECO:0000259" key="1">
    <source>
        <dbReference type="PROSITE" id="PS50888"/>
    </source>
</evidence>
<dbReference type="Pfam" id="PF00010">
    <property type="entry name" value="HLH"/>
    <property type="match status" value="1"/>
</dbReference>
<reference evidence="2 3" key="1">
    <citation type="journal article" date="2018" name="Sci. Rep.">
        <title>Comparative analysis of the Pocillopora damicornis genome highlights role of immune system in coral evolution.</title>
        <authorList>
            <person name="Cunning R."/>
            <person name="Bay R.A."/>
            <person name="Gillette P."/>
            <person name="Baker A.C."/>
            <person name="Traylor-Knowles N."/>
        </authorList>
    </citation>
    <scope>NUCLEOTIDE SEQUENCE [LARGE SCALE GENOMIC DNA]</scope>
    <source>
        <strain evidence="2">RSMAS</strain>
        <tissue evidence="2">Whole animal</tissue>
    </source>
</reference>
<dbReference type="SMART" id="SM00353">
    <property type="entry name" value="HLH"/>
    <property type="match status" value="1"/>
</dbReference>
<dbReference type="Gene3D" id="4.10.280.10">
    <property type="entry name" value="Helix-loop-helix DNA-binding domain"/>
    <property type="match status" value="1"/>
</dbReference>
<dbReference type="Proteomes" id="UP000275408">
    <property type="component" value="Unassembled WGS sequence"/>
</dbReference>
<evidence type="ECO:0000313" key="3">
    <source>
        <dbReference type="Proteomes" id="UP000275408"/>
    </source>
</evidence>
<accession>A0A3M6TX58</accession>
<comment type="caution">
    <text evidence="2">The sequence shown here is derived from an EMBL/GenBank/DDBJ whole genome shotgun (WGS) entry which is preliminary data.</text>
</comment>
<dbReference type="InterPro" id="IPR036638">
    <property type="entry name" value="HLH_DNA-bd_sf"/>
</dbReference>
<dbReference type="EMBL" id="RCHS01002741">
    <property type="protein sequence ID" value="RMX45942.1"/>
    <property type="molecule type" value="Genomic_DNA"/>
</dbReference>
<dbReference type="GO" id="GO:0046983">
    <property type="term" value="F:protein dimerization activity"/>
    <property type="evidence" value="ECO:0007669"/>
    <property type="project" value="InterPro"/>
</dbReference>
<organism evidence="2 3">
    <name type="scientific">Pocillopora damicornis</name>
    <name type="common">Cauliflower coral</name>
    <name type="synonym">Millepora damicornis</name>
    <dbReference type="NCBI Taxonomy" id="46731"/>
    <lineage>
        <taxon>Eukaryota</taxon>
        <taxon>Metazoa</taxon>
        <taxon>Cnidaria</taxon>
        <taxon>Anthozoa</taxon>
        <taxon>Hexacorallia</taxon>
        <taxon>Scleractinia</taxon>
        <taxon>Astrocoeniina</taxon>
        <taxon>Pocilloporidae</taxon>
        <taxon>Pocillopora</taxon>
    </lineage>
</organism>
<protein>
    <recommendedName>
        <fullName evidence="1">BHLH domain-containing protein</fullName>
    </recommendedName>
</protein>
<dbReference type="AlphaFoldDB" id="A0A3M6TX58"/>
<evidence type="ECO:0000313" key="2">
    <source>
        <dbReference type="EMBL" id="RMX45942.1"/>
    </source>
</evidence>
<name>A0A3M6TX58_POCDA</name>
<feature type="domain" description="BHLH" evidence="1">
    <location>
        <begin position="10"/>
        <end position="63"/>
    </location>
</feature>
<dbReference type="OrthoDB" id="6085656at2759"/>
<dbReference type="SUPFAM" id="SSF47459">
    <property type="entry name" value="HLH, helix-loop-helix DNA-binding domain"/>
    <property type="match status" value="1"/>
</dbReference>
<dbReference type="InterPro" id="IPR011598">
    <property type="entry name" value="bHLH_dom"/>
</dbReference>
<proteinExistence type="predicted"/>
<gene>
    <name evidence="2" type="ORF">pdam_00011038</name>
</gene>
<sequence>MKFPVTRAVDKKVNKSIQDRLRRKRISKSVDALRELVLGPSIEHTKIGKADILKLTVQYIRRQKERLENVAEDQGTVEICQRESSALIPSSGNNCKLSICSTNEQTKQTNEMKILDRDVSSENSKFCDNEDVSDQLFSSQSQMYSTRSSLIGNTTEDFRKHAVKRKPFRELNYDQKRRTDRQTIWRPW</sequence>
<keyword evidence="3" id="KW-1185">Reference proteome</keyword>
<dbReference type="PROSITE" id="PS50888">
    <property type="entry name" value="BHLH"/>
    <property type="match status" value="1"/>
</dbReference>